<accession>A0ABU6D672</accession>
<comment type="caution">
    <text evidence="1">The sequence shown here is derived from an EMBL/GenBank/DDBJ whole genome shotgun (WGS) entry which is preliminary data.</text>
</comment>
<protein>
    <recommendedName>
        <fullName evidence="3">Tail fiber protein</fullName>
    </recommendedName>
</protein>
<gene>
    <name evidence="1" type="ORF">P5G65_04930</name>
</gene>
<evidence type="ECO:0008006" key="3">
    <source>
        <dbReference type="Google" id="ProtNLM"/>
    </source>
</evidence>
<evidence type="ECO:0000313" key="1">
    <source>
        <dbReference type="EMBL" id="MEB4793230.1"/>
    </source>
</evidence>
<dbReference type="EMBL" id="JAROBY010000008">
    <property type="protein sequence ID" value="MEB4793230.1"/>
    <property type="molecule type" value="Genomic_DNA"/>
</dbReference>
<dbReference type="RefSeq" id="WP_127452376.1">
    <property type="nucleotide sequence ID" value="NZ_JAROBY010000008.1"/>
</dbReference>
<proteinExistence type="predicted"/>
<organism evidence="1 2">
    <name type="scientific">Paenibacillus chondroitinus</name>
    <dbReference type="NCBI Taxonomy" id="59842"/>
    <lineage>
        <taxon>Bacteria</taxon>
        <taxon>Bacillati</taxon>
        <taxon>Bacillota</taxon>
        <taxon>Bacilli</taxon>
        <taxon>Bacillales</taxon>
        <taxon>Paenibacillaceae</taxon>
        <taxon>Paenibacillus</taxon>
    </lineage>
</organism>
<keyword evidence="2" id="KW-1185">Reference proteome</keyword>
<dbReference type="Proteomes" id="UP001355653">
    <property type="component" value="Unassembled WGS sequence"/>
</dbReference>
<name>A0ABU6D672_9BACL</name>
<sequence length="422" mass="43778">MANPTTPNLNLNKIDRSSPTTTFFNTKTWIDDNMDILDVEVTKMASSTQSGRMSAADFTKLQSIAASAGTAGSASDSVIGTRIIDDTVTAAAGADTPTRLWSKLANMIKGITGELNWYTLPVTSIKALKTALDNIPAPSWSNLTGKPSTFPPSTHGHAATEITATGSTTVQAEIDSLKSSVSSGKSLLATAITGKNQPTSASAAFAQMVANINAISSDATASAGDILAGKTAYVGSKLTGTMPNYAGVSVEAGNVGSDSAGNLWLNPSANGYLTGSSAIHCYDPNLIPSSILRGRTVLGVAGTVDPIREVKGTAVSSSSTGSFIDLGGTSKAWNYITITGLSFIPKYVMATGPDSSFVYYTNVINGQINGTDLVYFFQNSSGGGTQFTNYSYKNGGILQNTLGTCILPAYLSSRTYTYWAVG</sequence>
<reference evidence="1 2" key="1">
    <citation type="submission" date="2023-03" db="EMBL/GenBank/DDBJ databases">
        <title>Bacillus Genome Sequencing.</title>
        <authorList>
            <person name="Dunlap C."/>
        </authorList>
    </citation>
    <scope>NUCLEOTIDE SEQUENCE [LARGE SCALE GENOMIC DNA]</scope>
    <source>
        <strain evidence="1 2">NRS-1351</strain>
    </source>
</reference>
<evidence type="ECO:0000313" key="2">
    <source>
        <dbReference type="Proteomes" id="UP001355653"/>
    </source>
</evidence>